<dbReference type="InterPro" id="IPR050873">
    <property type="entry name" value="V-ATPase_V0D/AC39_subunit"/>
</dbReference>
<dbReference type="Gene3D" id="1.10.132.50">
    <property type="entry name" value="ATP synthase (C/AC39) subunit, domain 3"/>
    <property type="match status" value="1"/>
</dbReference>
<dbReference type="InterPro" id="IPR002843">
    <property type="entry name" value="ATPase_V0-cplx_csu/dsu"/>
</dbReference>
<sequence>MRGHEENYSYLCAALRARAARFYTWEELSSLARGGFESLKSEFLEGRYSESYRSQLLSSLSSPLRKIELAIMFEITRRLRSAHLKAQGEPHELMSVVLSQADLHNFRIILRRFASKGSHQEQEYLWHLYGDLPRKFFKNLWESDSITMARERIYLFGNPRGAILDSALAVLQTSKNLILAERELILNYIGYYETSISKFPNKNGAIVKEYLGRLVDLWNLNLWLKQRIGAEESRSSADYLPGGAWINPKDLSNAKVITDVIRWTPWYKAVRTKTFNSTMEFQWHIQREFWRWQISLFRKDPLGFEVPFGYIAKALAEWSNLNIIAIGTAFRLNPDKIIGRLIPTK</sequence>
<gene>
    <name evidence="4" type="ORF">SAMN05444368_0306</name>
</gene>
<dbReference type="RefSeq" id="WP_074199065.1">
    <property type="nucleotide sequence ID" value="NZ_FSQZ01000001.1"/>
</dbReference>
<accession>A0ABY1JB37</accession>
<evidence type="ECO:0000256" key="3">
    <source>
        <dbReference type="ARBA" id="ARBA00023065"/>
    </source>
</evidence>
<comment type="caution">
    <text evidence="4">The sequence shown here is derived from an EMBL/GenBank/DDBJ whole genome shotgun (WGS) entry which is preliminary data.</text>
</comment>
<dbReference type="SUPFAM" id="SSF103486">
    <property type="entry name" value="V-type ATP synthase subunit C"/>
    <property type="match status" value="1"/>
</dbReference>
<dbReference type="Pfam" id="PF01992">
    <property type="entry name" value="vATP-synt_AC39"/>
    <property type="match status" value="1"/>
</dbReference>
<dbReference type="Gene3D" id="1.20.1690.10">
    <property type="entry name" value="V-type ATP synthase subunit C domain"/>
    <property type="match status" value="2"/>
</dbReference>
<evidence type="ECO:0000313" key="4">
    <source>
        <dbReference type="EMBL" id="SIN63042.1"/>
    </source>
</evidence>
<dbReference type="EMBL" id="FSQZ01000001">
    <property type="protein sequence ID" value="SIN63042.1"/>
    <property type="molecule type" value="Genomic_DNA"/>
</dbReference>
<keyword evidence="5" id="KW-1185">Reference proteome</keyword>
<evidence type="ECO:0000256" key="1">
    <source>
        <dbReference type="ARBA" id="ARBA00006709"/>
    </source>
</evidence>
<organism evidence="4 5">
    <name type="scientific">Acetomicrobium flavidum</name>
    <dbReference type="NCBI Taxonomy" id="49896"/>
    <lineage>
        <taxon>Bacteria</taxon>
        <taxon>Thermotogati</taxon>
        <taxon>Synergistota</taxon>
        <taxon>Synergistia</taxon>
        <taxon>Synergistales</taxon>
        <taxon>Acetomicrobiaceae</taxon>
        <taxon>Acetomicrobium</taxon>
    </lineage>
</organism>
<comment type="similarity">
    <text evidence="1">Belongs to the V-ATPase V0D/AC39 subunit family.</text>
</comment>
<dbReference type="Proteomes" id="UP000185093">
    <property type="component" value="Unassembled WGS sequence"/>
</dbReference>
<keyword evidence="2" id="KW-0813">Transport</keyword>
<evidence type="ECO:0000256" key="2">
    <source>
        <dbReference type="ARBA" id="ARBA00022448"/>
    </source>
</evidence>
<keyword evidence="3" id="KW-0406">Ion transport</keyword>
<dbReference type="InterPro" id="IPR036079">
    <property type="entry name" value="ATPase_csu/dsu_sf"/>
</dbReference>
<dbReference type="PANTHER" id="PTHR38682">
    <property type="entry name" value="V-TYPE ATP SYNTHASE SUBUNIT C"/>
    <property type="match status" value="1"/>
</dbReference>
<dbReference type="InterPro" id="IPR044911">
    <property type="entry name" value="V-type_ATPase_csu/dsu_dom_3"/>
</dbReference>
<proteinExistence type="inferred from homology"/>
<dbReference type="InterPro" id="IPR035067">
    <property type="entry name" value="V-type_ATPase_csu/dsu"/>
</dbReference>
<reference evidence="4 5" key="1">
    <citation type="submission" date="2016-11" db="EMBL/GenBank/DDBJ databases">
        <authorList>
            <person name="Varghese N."/>
            <person name="Submissions S."/>
        </authorList>
    </citation>
    <scope>NUCLEOTIDE SEQUENCE [LARGE SCALE GENOMIC DNA]</scope>
    <source>
        <strain evidence="4 5">DSM 20664</strain>
    </source>
</reference>
<protein>
    <submittedName>
        <fullName evidence="4">V/A-type H+-transporting ATPase subunit C</fullName>
    </submittedName>
</protein>
<evidence type="ECO:0000313" key="5">
    <source>
        <dbReference type="Proteomes" id="UP000185093"/>
    </source>
</evidence>
<name>A0ABY1JB37_9BACT</name>
<dbReference type="PANTHER" id="PTHR38682:SF1">
    <property type="entry name" value="V-TYPE ATP SYNTHASE SUBUNIT C"/>
    <property type="match status" value="1"/>
</dbReference>